<organism evidence="1 2">
    <name type="scientific">Streptomyces bangladeshensis</name>
    <dbReference type="NCBI Taxonomy" id="295352"/>
    <lineage>
        <taxon>Bacteria</taxon>
        <taxon>Bacillati</taxon>
        <taxon>Actinomycetota</taxon>
        <taxon>Actinomycetes</taxon>
        <taxon>Kitasatosporales</taxon>
        <taxon>Streptomycetaceae</taxon>
        <taxon>Streptomyces</taxon>
    </lineage>
</organism>
<name>A0ABP4KB71_9ACTN</name>
<dbReference type="EMBL" id="BAAAOQ010000048">
    <property type="protein sequence ID" value="GAA1500498.1"/>
    <property type="molecule type" value="Genomic_DNA"/>
</dbReference>
<keyword evidence="2" id="KW-1185">Reference proteome</keyword>
<sequence length="54" mass="5751">MNHFMGDWVVAAVAARVVGTDEGMLLRRLAVAGVRLGNAELVRGSRCDRAEVGP</sequence>
<proteinExistence type="predicted"/>
<reference evidence="2" key="1">
    <citation type="journal article" date="2019" name="Int. J. Syst. Evol. Microbiol.">
        <title>The Global Catalogue of Microorganisms (GCM) 10K type strain sequencing project: providing services to taxonomists for standard genome sequencing and annotation.</title>
        <authorList>
            <consortium name="The Broad Institute Genomics Platform"/>
            <consortium name="The Broad Institute Genome Sequencing Center for Infectious Disease"/>
            <person name="Wu L."/>
            <person name="Ma J."/>
        </authorList>
    </citation>
    <scope>NUCLEOTIDE SEQUENCE [LARGE SCALE GENOMIC DNA]</scope>
    <source>
        <strain evidence="2">JCM 14924</strain>
    </source>
</reference>
<gene>
    <name evidence="1" type="ORF">GCM10009787_78360</name>
</gene>
<comment type="caution">
    <text evidence="1">The sequence shown here is derived from an EMBL/GenBank/DDBJ whole genome shotgun (WGS) entry which is preliminary data.</text>
</comment>
<dbReference type="Proteomes" id="UP001501391">
    <property type="component" value="Unassembled WGS sequence"/>
</dbReference>
<evidence type="ECO:0000313" key="2">
    <source>
        <dbReference type="Proteomes" id="UP001501391"/>
    </source>
</evidence>
<protein>
    <submittedName>
        <fullName evidence="1">Uncharacterized protein</fullName>
    </submittedName>
</protein>
<accession>A0ABP4KB71</accession>
<evidence type="ECO:0000313" key="1">
    <source>
        <dbReference type="EMBL" id="GAA1500498.1"/>
    </source>
</evidence>